<keyword evidence="2 5" id="KW-0689">Ribosomal protein</keyword>
<dbReference type="Pfam" id="PF01196">
    <property type="entry name" value="Ribosomal_L17"/>
    <property type="match status" value="1"/>
</dbReference>
<dbReference type="PANTHER" id="PTHR14413">
    <property type="entry name" value="RIBOSOMAL PROTEIN L17"/>
    <property type="match status" value="1"/>
</dbReference>
<keyword evidence="6" id="KW-1185">Reference proteome</keyword>
<evidence type="ECO:0000313" key="5">
    <source>
        <dbReference type="EMBL" id="CDJ49068.1"/>
    </source>
</evidence>
<evidence type="ECO:0000313" key="6">
    <source>
        <dbReference type="Proteomes" id="UP000030750"/>
    </source>
</evidence>
<dbReference type="PANTHER" id="PTHR14413:SF16">
    <property type="entry name" value="LARGE RIBOSOMAL SUBUNIT PROTEIN BL17M"/>
    <property type="match status" value="1"/>
</dbReference>
<keyword evidence="3" id="KW-0687">Ribonucleoprotein</keyword>
<feature type="region of interest" description="Disordered" evidence="4">
    <location>
        <begin position="167"/>
        <end position="213"/>
    </location>
</feature>
<proteinExistence type="inferred from homology"/>
<evidence type="ECO:0000256" key="1">
    <source>
        <dbReference type="ARBA" id="ARBA00008777"/>
    </source>
</evidence>
<dbReference type="OrthoDB" id="275000at2759"/>
<dbReference type="Gene3D" id="3.90.1030.10">
    <property type="entry name" value="Ribosomal protein L17"/>
    <property type="match status" value="1"/>
</dbReference>
<protein>
    <submittedName>
        <fullName evidence="5">Ribosomal protein L17, putative</fullName>
    </submittedName>
</protein>
<dbReference type="InterPro" id="IPR000456">
    <property type="entry name" value="Ribosomal_bL17"/>
</dbReference>
<gene>
    <name evidence="5" type="ORF">EBH_0023790</name>
</gene>
<evidence type="ECO:0000256" key="2">
    <source>
        <dbReference type="ARBA" id="ARBA00022980"/>
    </source>
</evidence>
<dbReference type="SUPFAM" id="SSF64263">
    <property type="entry name" value="Prokaryotic ribosomal protein L17"/>
    <property type="match status" value="1"/>
</dbReference>
<reference evidence="5" key="2">
    <citation type="submission" date="2013-10" db="EMBL/GenBank/DDBJ databases">
        <authorList>
            <person name="Aslett M."/>
        </authorList>
    </citation>
    <scope>NUCLEOTIDE SEQUENCE [LARGE SCALE GENOMIC DNA]</scope>
    <source>
        <strain evidence="5">Houghton</strain>
    </source>
</reference>
<dbReference type="InterPro" id="IPR036373">
    <property type="entry name" value="Ribosomal_bL17_sf"/>
</dbReference>
<evidence type="ECO:0000256" key="4">
    <source>
        <dbReference type="SAM" id="MobiDB-lite"/>
    </source>
</evidence>
<dbReference type="GO" id="GO:0022625">
    <property type="term" value="C:cytosolic large ribosomal subunit"/>
    <property type="evidence" value="ECO:0007669"/>
    <property type="project" value="TreeGrafter"/>
</dbReference>
<feature type="compositionally biased region" description="Basic and acidic residues" evidence="4">
    <location>
        <begin position="191"/>
        <end position="213"/>
    </location>
</feature>
<dbReference type="EMBL" id="HG711450">
    <property type="protein sequence ID" value="CDJ49068.1"/>
    <property type="molecule type" value="Genomic_DNA"/>
</dbReference>
<dbReference type="Proteomes" id="UP000030750">
    <property type="component" value="Unassembled WGS sequence"/>
</dbReference>
<name>U6LIK4_9EIME</name>
<accession>U6LIK4</accession>
<feature type="compositionally biased region" description="Basic and acidic residues" evidence="4">
    <location>
        <begin position="167"/>
        <end position="184"/>
    </location>
</feature>
<sequence length="244" mass="28768">MKKQPHQRWDAIRNQLDQLLRFGRLETTIARAKELQPYAEELIHLAKRPEKASAVESILRTPAARRRLFEELLGVYRQRNFFFTRVLNQFRLRMRDAAPMAYIEFVDRPGELRPAQPVGLERQKYIWDCMHQSRRQRRLLWNHALKIGVSDASGCLLKPHLPNLFGKGDKKETVEKETVEKETVGEETAEEAEKGEKETLKTPKKGDKKETPRARCMDNDFFIDLSPPNFRERRARARPKKFYP</sequence>
<organism evidence="5 6">
    <name type="scientific">Eimeria brunetti</name>
    <dbReference type="NCBI Taxonomy" id="51314"/>
    <lineage>
        <taxon>Eukaryota</taxon>
        <taxon>Sar</taxon>
        <taxon>Alveolata</taxon>
        <taxon>Apicomplexa</taxon>
        <taxon>Conoidasida</taxon>
        <taxon>Coccidia</taxon>
        <taxon>Eucoccidiorida</taxon>
        <taxon>Eimeriorina</taxon>
        <taxon>Eimeriidae</taxon>
        <taxon>Eimeria</taxon>
    </lineage>
</organism>
<dbReference type="AlphaFoldDB" id="U6LIK4"/>
<dbReference type="GO" id="GO:0003735">
    <property type="term" value="F:structural constituent of ribosome"/>
    <property type="evidence" value="ECO:0007669"/>
    <property type="project" value="InterPro"/>
</dbReference>
<evidence type="ECO:0000256" key="3">
    <source>
        <dbReference type="ARBA" id="ARBA00023274"/>
    </source>
</evidence>
<reference evidence="5" key="1">
    <citation type="submission" date="2013-10" db="EMBL/GenBank/DDBJ databases">
        <title>Genomic analysis of the causative agents of coccidiosis in chickens.</title>
        <authorList>
            <person name="Reid A.J."/>
            <person name="Blake D."/>
            <person name="Billington K."/>
            <person name="Browne H."/>
            <person name="Dunn M."/>
            <person name="Hung S."/>
            <person name="Kawahara F."/>
            <person name="Miranda-Saavedra D."/>
            <person name="Mourier T."/>
            <person name="Nagra H."/>
            <person name="Otto T.D."/>
            <person name="Rawlings N."/>
            <person name="Sanchez A."/>
            <person name="Sanders M."/>
            <person name="Subramaniam C."/>
            <person name="Tay Y."/>
            <person name="Dear P."/>
            <person name="Doerig C."/>
            <person name="Gruber A."/>
            <person name="Parkinson J."/>
            <person name="Shirley M."/>
            <person name="Wan K.L."/>
            <person name="Berriman M."/>
            <person name="Tomley F."/>
            <person name="Pain A."/>
        </authorList>
    </citation>
    <scope>NUCLEOTIDE SEQUENCE [LARGE SCALE GENOMIC DNA]</scope>
    <source>
        <strain evidence="5">Houghton</strain>
    </source>
</reference>
<dbReference type="GO" id="GO:0006412">
    <property type="term" value="P:translation"/>
    <property type="evidence" value="ECO:0007669"/>
    <property type="project" value="InterPro"/>
</dbReference>
<comment type="similarity">
    <text evidence="1">Belongs to the bacterial ribosomal protein bL17 family.</text>
</comment>
<dbReference type="VEuPathDB" id="ToxoDB:EBH_0023790"/>